<evidence type="ECO:0000313" key="2">
    <source>
        <dbReference type="Proteomes" id="UP000510844"/>
    </source>
</evidence>
<protein>
    <submittedName>
        <fullName evidence="1">Uncharacterized protein</fullName>
    </submittedName>
</protein>
<dbReference type="KEGG" id="mfeu:H1D33_03730"/>
<dbReference type="AlphaFoldDB" id="A0A7L6B831"/>
<accession>A0A7L6B831</accession>
<dbReference type="Proteomes" id="UP000510844">
    <property type="component" value="Chromosome"/>
</dbReference>
<name>A0A7L6B831_9ACTN</name>
<dbReference type="EMBL" id="CP059322">
    <property type="protein sequence ID" value="QLQ38015.1"/>
    <property type="molecule type" value="Genomic_DNA"/>
</dbReference>
<reference evidence="1 2" key="2">
    <citation type="journal article" date="2021" name="Mar. Drugs">
        <title>A New Micromonospora Strain with Antibiotic Activity Isolated from the Microbiome of a Mid-Atlantic Deep-Sea Sponge.</title>
        <authorList>
            <person name="Back C.R."/>
            <person name="Stennett H.L."/>
            <person name="Williams S.E."/>
            <person name="Wang L."/>
            <person name="Ojeda Gomez J."/>
            <person name="Abdulle O.M."/>
            <person name="Duffy T."/>
            <person name="Neal C."/>
            <person name="Mantell J."/>
            <person name="Jepson M.A."/>
            <person name="Hendry K.R."/>
            <person name="Powell D."/>
            <person name="Stach J.E.M."/>
            <person name="Essex-Lopresti A.E."/>
            <person name="Willis C.L."/>
            <person name="Curnow P."/>
            <person name="Race P.R."/>
        </authorList>
    </citation>
    <scope>NUCLEOTIDE SEQUENCE [LARGE SCALE GENOMIC DNA]</scope>
    <source>
        <strain evidence="1 2">28ISP2-46</strain>
    </source>
</reference>
<evidence type="ECO:0000313" key="1">
    <source>
        <dbReference type="EMBL" id="QLQ38015.1"/>
    </source>
</evidence>
<keyword evidence="2" id="KW-1185">Reference proteome</keyword>
<proteinExistence type="predicted"/>
<reference evidence="2" key="1">
    <citation type="submission" date="2020-07" db="EMBL/GenBank/DDBJ databases">
        <title>A new Micromonospora strain with potent antibiotic activity isolated from the microbiome of a mid-Atlantic deep-sea sponge.</title>
        <authorList>
            <person name="Back C.R."/>
            <person name="Stennett H.L."/>
            <person name="Williams S.E."/>
            <person name="Wang L."/>
            <person name="Ojeda Gomez J."/>
            <person name="Abdulle O.M."/>
            <person name="Duffy T."/>
            <person name="Hendry K.R."/>
            <person name="Powell D."/>
            <person name="Stach J.E."/>
            <person name="Essex-Lopresti A.E."/>
            <person name="Willis C.L."/>
            <person name="Curnow P."/>
            <person name="Race P.R."/>
        </authorList>
    </citation>
    <scope>NUCLEOTIDE SEQUENCE [LARGE SCALE GENOMIC DNA]</scope>
    <source>
        <strain evidence="2">28ISP2-46</strain>
    </source>
</reference>
<sequence length="65" mass="7622">MSPAEAAELLEVSPRHVQRSLQDEAQRLEEWGEEGQGWRYKPLSTRRTYQLRRTWVERKAGPAEA</sequence>
<organism evidence="1 2">
    <name type="scientific">Micromonospora robiginosa</name>
    <dbReference type="NCBI Taxonomy" id="2749844"/>
    <lineage>
        <taxon>Bacteria</taxon>
        <taxon>Bacillati</taxon>
        <taxon>Actinomycetota</taxon>
        <taxon>Actinomycetes</taxon>
        <taxon>Micromonosporales</taxon>
        <taxon>Micromonosporaceae</taxon>
        <taxon>Micromonospora</taxon>
    </lineage>
</organism>
<dbReference type="RefSeq" id="WP_181570460.1">
    <property type="nucleotide sequence ID" value="NZ_CP059322.2"/>
</dbReference>
<gene>
    <name evidence="1" type="ORF">H1D33_03730</name>
</gene>